<dbReference type="EMBL" id="CP061738">
    <property type="protein sequence ID" value="QOD38110.1"/>
    <property type="molecule type" value="Genomic_DNA"/>
</dbReference>
<organism evidence="1 2">
    <name type="scientific">Candidatus Wolbachia massiliensis</name>
    <dbReference type="NCBI Taxonomy" id="1845000"/>
    <lineage>
        <taxon>Bacteria</taxon>
        <taxon>Pseudomonadati</taxon>
        <taxon>Pseudomonadota</taxon>
        <taxon>Alphaproteobacteria</taxon>
        <taxon>Rickettsiales</taxon>
        <taxon>Anaplasmataceae</taxon>
        <taxon>Wolbachieae</taxon>
        <taxon>Wolbachia</taxon>
    </lineage>
</organism>
<accession>A0A7L7YLH7</accession>
<evidence type="ECO:0000313" key="1">
    <source>
        <dbReference type="EMBL" id="QOD38110.1"/>
    </source>
</evidence>
<name>A0A7L7YLH7_9RICK</name>
<proteinExistence type="predicted"/>
<protein>
    <submittedName>
        <fullName evidence="1">Uncharacterized protein</fullName>
    </submittedName>
</protein>
<dbReference type="KEGG" id="wms:ID128_04835"/>
<dbReference type="AlphaFoldDB" id="A0A7L7YLH7"/>
<dbReference type="RefSeq" id="WP_191110929.1">
    <property type="nucleotide sequence ID" value="NZ_CP061738.1"/>
</dbReference>
<keyword evidence="2" id="KW-1185">Reference proteome</keyword>
<dbReference type="Proteomes" id="UP000516514">
    <property type="component" value="Chromosome"/>
</dbReference>
<gene>
    <name evidence="1" type="ORF">ID128_04835</name>
</gene>
<sequence>MAEVKKNPIVTLKAQAKKFDFNKLRATEDNQEANSGATMYKDFPRMNFIINGKSIDKASINTLIEKAWKQHAWRGFNKNLIDEKTNTYGKKSYNSEDQVSILKEEVRKNENYRPIAKEIFKEMFQHAGAKAPNDPILEELVTNCNQSSYYGGGLVINVFAPAFLSHELMPHVPQGQGVIHINCTDRNCISIKSNSEMLITDTKLLANCDDPEEAVICQLNSSLEFTLESQGDKDGVTYRNGKLSLTVPEELKNYQGEDDKSLFDIIQEYFQRFCEKLGFKFEANTQIERNLRKQLKVDSHLEGLKPPVHSGEHVRGA</sequence>
<evidence type="ECO:0000313" key="2">
    <source>
        <dbReference type="Proteomes" id="UP000516514"/>
    </source>
</evidence>
<reference evidence="1 2" key="1">
    <citation type="submission" date="2020-09" db="EMBL/GenBank/DDBJ databases">
        <title>An Earliest Endosymbiont, Wolbachia massiliensis sp. nov., Strain PL13 From the Bed Bug (Cimex hemipterius), Type strain of a New supergroup T.</title>
        <authorList>
            <person name="Laidoudi Y."/>
            <person name="Levasseur A."/>
            <person name="Medkour H."/>
            <person name="Maaloum M."/>
            <person name="BenKhedher M."/>
            <person name="Sambou M."/>
            <person name="Bassene H."/>
            <person name="Davoust B."/>
            <person name="Fenollar F."/>
            <person name="Raoult D."/>
            <person name="Mediannikov O."/>
        </authorList>
    </citation>
    <scope>NUCLEOTIDE SEQUENCE [LARGE SCALE GENOMIC DNA]</scope>
    <source>
        <strain evidence="1 2">PL13</strain>
    </source>
</reference>